<dbReference type="STRING" id="69293.ENSGACP00000006884"/>
<sequence>VIVAIFIISVSCVVSYCLLDVMVTTALYAHGSHLGVFKQDALSFNILRSALDLWGAVLVRASLLLGASVGVSCNCRDGPRRVTKLSALVVFISLLFITYALAKLLMLTELGPLTRRPWTLSLACWTCASSLAVVLLWRLLGKEPNTSPDPSSISRGGDESWKDTERLLGAEEEEEEGKEERKKEGTSQEKSGSGATLGRLLTYCRKDGGLLSVAVLFLLISAVCEAFIPYYYGAAIDGIVVHKSMEYFAKPVILLSVLALASSLAMGVRGGVFTLTFAKLNLRLRDHLFRTLMRQEIAFFDENHTGDIISRLSADTTQVSDLVSVNINIFLRSVVKGAGFSIFMLGISWKLTMVALMGFPFIGFVSKFYGDYYKKLTKEVQTVLAEANKVAEETISAMRTVRSFANEDGEAESYYGKLLDMFQLNKKQALAYAGYMWSSSISELALEVAILYYGGHLVVTGQMTGGALISFFIYMLEMGECLESGAAEKVFEYLDRKPKQPAEGTEAPDTCAGVVEFRDITFAYPTRPDIDILKGLSFTMRPGEVTALVGPSGSGKSSCVSLLENFYLPQKGQVLLDGTPVHAYRHDYLHSKIGLVGQEPVLFARTVEQNITYGLTGVPAEAVQQAATEANAHDFITALPAGYETGVGEKGTQLSGGQKQRVAIARALIRNPRVLILDEATSALDAESEHAVQSALNNIMQEHTVLVVAHRLTTVERADNIVVIDKGRVAEQGSHAQLMAGGGLYCKLVQRQVLGIETGAEVLNPVEGGSPKPGGGRQRGRQSSSGSGSEPECNVRY</sequence>
<proteinExistence type="inferred from homology"/>
<dbReference type="InterPro" id="IPR003593">
    <property type="entry name" value="AAA+_ATPase"/>
</dbReference>
<dbReference type="PANTHER" id="PTHR43394">
    <property type="entry name" value="ATP-DEPENDENT PERMEASE MDL1, MITOCHONDRIAL"/>
    <property type="match status" value="1"/>
</dbReference>
<reference evidence="25 26" key="1">
    <citation type="journal article" date="2021" name="G3 (Bethesda)">
        <title>Improved contiguity of the threespine stickleback genome using long-read sequencing.</title>
        <authorList>
            <person name="Nath S."/>
            <person name="Shaw D.E."/>
            <person name="White M.A."/>
        </authorList>
    </citation>
    <scope>NUCLEOTIDE SEQUENCE [LARGE SCALE GENOMIC DNA]</scope>
    <source>
        <strain evidence="25 26">Lake Benthic</strain>
    </source>
</reference>
<reference evidence="25" key="2">
    <citation type="submission" date="2025-08" db="UniProtKB">
        <authorList>
            <consortium name="Ensembl"/>
        </authorList>
    </citation>
    <scope>IDENTIFICATION</scope>
</reference>
<dbReference type="GO" id="GO:0015031">
    <property type="term" value="P:protein transport"/>
    <property type="evidence" value="ECO:0007669"/>
    <property type="project" value="UniProtKB-KW"/>
</dbReference>
<comment type="function">
    <text evidence="14">ATP-dependent low-affinity peptide transporter which translocates a broad spectrum of peptides from the cytosol to the lysosomal lumen for degradation. Displays a broad peptide length specificity from 6-mer up to at least 59-mer peptides with an optimum of 23-mers. Binds and transports smaller and larger peptides with the same affinity. Favors positively charged, aromatic or hydrophobic residues in the N- and C-terminal positions whereas negatively charged residues as well as asparagine and methionine are not favored.</text>
</comment>
<evidence type="ECO:0000256" key="20">
    <source>
        <dbReference type="ARBA" id="ARBA00084061"/>
    </source>
</evidence>
<keyword evidence="9" id="KW-1278">Translocase</keyword>
<dbReference type="Gene3D" id="1.20.1560.10">
    <property type="entry name" value="ABC transporter type 1, transmembrane domain"/>
    <property type="match status" value="2"/>
</dbReference>
<dbReference type="InterPro" id="IPR003439">
    <property type="entry name" value="ABC_transporter-like_ATP-bd"/>
</dbReference>
<evidence type="ECO:0000256" key="13">
    <source>
        <dbReference type="ARBA" id="ARBA00052205"/>
    </source>
</evidence>
<feature type="compositionally biased region" description="Low complexity" evidence="21">
    <location>
        <begin position="781"/>
        <end position="797"/>
    </location>
</feature>
<dbReference type="InterPro" id="IPR027417">
    <property type="entry name" value="P-loop_NTPase"/>
</dbReference>
<comment type="subcellular location">
    <subcellularLocation>
        <location evidence="1">Lysosome membrane</location>
        <topology evidence="1">Multi-pass membrane protein</topology>
    </subcellularLocation>
</comment>
<evidence type="ECO:0000256" key="17">
    <source>
        <dbReference type="ARBA" id="ARBA00068474"/>
    </source>
</evidence>
<dbReference type="PROSITE" id="PS50893">
    <property type="entry name" value="ABC_TRANSPORTER_2"/>
    <property type="match status" value="1"/>
</dbReference>
<evidence type="ECO:0000256" key="2">
    <source>
        <dbReference type="ARBA" id="ARBA00006493"/>
    </source>
</evidence>
<comment type="catalytic activity">
    <reaction evidence="13">
        <text>a [oligopeptide](in) + ATP + H2O = a [oligopeptide](out) + ADP + phosphate + H(+)</text>
        <dbReference type="Rhea" id="RHEA:14429"/>
        <dbReference type="Rhea" id="RHEA-COMP:10531"/>
        <dbReference type="ChEBI" id="CHEBI:15377"/>
        <dbReference type="ChEBI" id="CHEBI:15378"/>
        <dbReference type="ChEBI" id="CHEBI:30616"/>
        <dbReference type="ChEBI" id="CHEBI:43474"/>
        <dbReference type="ChEBI" id="CHEBI:83228"/>
        <dbReference type="ChEBI" id="CHEBI:456216"/>
        <dbReference type="EC" id="7.4.2.6"/>
    </reaction>
    <physiologicalReaction direction="left-to-right" evidence="13">
        <dbReference type="Rhea" id="RHEA:14430"/>
    </physiologicalReaction>
</comment>
<feature type="transmembrane region" description="Helical" evidence="22">
    <location>
        <begin position="252"/>
        <end position="278"/>
    </location>
</feature>
<keyword evidence="7" id="KW-0571">Peptide transport</keyword>
<dbReference type="GO" id="GO:0015421">
    <property type="term" value="F:ABC-type oligopeptide transporter activity"/>
    <property type="evidence" value="ECO:0007669"/>
    <property type="project" value="UniProtKB-EC"/>
</dbReference>
<dbReference type="Pfam" id="PF00664">
    <property type="entry name" value="ABC_membrane"/>
    <property type="match status" value="1"/>
</dbReference>
<dbReference type="FunCoup" id="G3NNH0">
    <property type="interactions" value="82"/>
</dbReference>
<keyword evidence="26" id="KW-1185">Reference proteome</keyword>
<dbReference type="Bgee" id="ENSGACG00000005204">
    <property type="expression patterns" value="Expressed in intestinal epithelial cell and 5 other cell types or tissues"/>
</dbReference>
<dbReference type="InterPro" id="IPR011527">
    <property type="entry name" value="ABC1_TM_dom"/>
</dbReference>
<protein>
    <recommendedName>
        <fullName evidence="17">ABC-type oligopeptide transporter ABCB9</fullName>
        <ecNumber evidence="16">7.4.2.6</ecNumber>
    </recommendedName>
    <alternativeName>
        <fullName evidence="20">ATP-binding cassette sub-family B member 9</fullName>
    </alternativeName>
    <alternativeName>
        <fullName evidence="19">ATP-binding cassette transporter 9</fullName>
    </alternativeName>
    <alternativeName>
        <fullName evidence="18">TAP-like protein</fullName>
    </alternativeName>
</protein>
<evidence type="ECO:0000256" key="6">
    <source>
        <dbReference type="ARBA" id="ARBA00022840"/>
    </source>
</evidence>
<keyword evidence="12" id="KW-0458">Lysosome</keyword>
<evidence type="ECO:0000256" key="19">
    <source>
        <dbReference type="ARBA" id="ARBA00083142"/>
    </source>
</evidence>
<evidence type="ECO:0000256" key="8">
    <source>
        <dbReference type="ARBA" id="ARBA00022927"/>
    </source>
</evidence>
<evidence type="ECO:0000256" key="4">
    <source>
        <dbReference type="ARBA" id="ARBA00022692"/>
    </source>
</evidence>
<feature type="compositionally biased region" description="Basic and acidic residues" evidence="21">
    <location>
        <begin position="178"/>
        <end position="187"/>
    </location>
</feature>
<comment type="similarity">
    <text evidence="2">Belongs to the ABC transporter superfamily. ABCB family. MHC peptide exporter (TC 3.A.1.209) subfamily.</text>
</comment>
<dbReference type="Pfam" id="PF00005">
    <property type="entry name" value="ABC_tran"/>
    <property type="match status" value="1"/>
</dbReference>
<feature type="domain" description="ABC transporter" evidence="23">
    <location>
        <begin position="515"/>
        <end position="751"/>
    </location>
</feature>
<dbReference type="SUPFAM" id="SSF90123">
    <property type="entry name" value="ABC transporter transmembrane region"/>
    <property type="match status" value="1"/>
</dbReference>
<evidence type="ECO:0000256" key="21">
    <source>
        <dbReference type="SAM" id="MobiDB-lite"/>
    </source>
</evidence>
<dbReference type="EC" id="7.4.2.6" evidence="16"/>
<feature type="transmembrane region" description="Helical" evidence="22">
    <location>
        <begin position="209"/>
        <end position="232"/>
    </location>
</feature>
<dbReference type="AlphaFoldDB" id="G3NNH0"/>
<evidence type="ECO:0000313" key="25">
    <source>
        <dbReference type="Ensembl" id="ENSGACP00000006884.3"/>
    </source>
</evidence>
<dbReference type="CDD" id="cd03249">
    <property type="entry name" value="ABC_MTABC3_MDL1_MDL2"/>
    <property type="match status" value="1"/>
</dbReference>
<feature type="transmembrane region" description="Helical" evidence="22">
    <location>
        <begin position="342"/>
        <end position="365"/>
    </location>
</feature>
<dbReference type="FunFam" id="3.40.50.300:FF:000140">
    <property type="entry name" value="Lipid A export ATP-binding/permease protein MsbA"/>
    <property type="match status" value="1"/>
</dbReference>
<dbReference type="InterPro" id="IPR039421">
    <property type="entry name" value="Type_1_exporter"/>
</dbReference>
<dbReference type="SMART" id="SM00382">
    <property type="entry name" value="AAA"/>
    <property type="match status" value="1"/>
</dbReference>
<dbReference type="InParanoid" id="G3NNH0"/>
<evidence type="ECO:0000256" key="11">
    <source>
        <dbReference type="ARBA" id="ARBA00023136"/>
    </source>
</evidence>
<evidence type="ECO:0000256" key="16">
    <source>
        <dbReference type="ARBA" id="ARBA00066336"/>
    </source>
</evidence>
<evidence type="ECO:0000256" key="12">
    <source>
        <dbReference type="ARBA" id="ARBA00023228"/>
    </source>
</evidence>
<evidence type="ECO:0000313" key="26">
    <source>
        <dbReference type="Proteomes" id="UP000007635"/>
    </source>
</evidence>
<dbReference type="GO" id="GO:0005524">
    <property type="term" value="F:ATP binding"/>
    <property type="evidence" value="ECO:0007669"/>
    <property type="project" value="UniProtKB-KW"/>
</dbReference>
<dbReference type="FunFam" id="1.20.1560.10:FF:000031">
    <property type="entry name" value="ATP-binding cassette sub-family B member 9"/>
    <property type="match status" value="1"/>
</dbReference>
<keyword evidence="10 22" id="KW-1133">Transmembrane helix</keyword>
<dbReference type="GO" id="GO:0005765">
    <property type="term" value="C:lysosomal membrane"/>
    <property type="evidence" value="ECO:0007669"/>
    <property type="project" value="UniProtKB-SubCell"/>
</dbReference>
<dbReference type="SUPFAM" id="SSF52540">
    <property type="entry name" value="P-loop containing nucleoside triphosphate hydrolases"/>
    <property type="match status" value="1"/>
</dbReference>
<evidence type="ECO:0000256" key="7">
    <source>
        <dbReference type="ARBA" id="ARBA00022856"/>
    </source>
</evidence>
<feature type="region of interest" description="Disordered" evidence="21">
    <location>
        <begin position="168"/>
        <end position="194"/>
    </location>
</feature>
<feature type="region of interest" description="Disordered" evidence="21">
    <location>
        <begin position="763"/>
        <end position="797"/>
    </location>
</feature>
<evidence type="ECO:0000256" key="9">
    <source>
        <dbReference type="ARBA" id="ARBA00022967"/>
    </source>
</evidence>
<dbReference type="PROSITE" id="PS50929">
    <property type="entry name" value="ABC_TM1F"/>
    <property type="match status" value="1"/>
</dbReference>
<dbReference type="GeneTree" id="ENSGT00940000155431"/>
<keyword evidence="6" id="KW-0067">ATP-binding</keyword>
<dbReference type="Proteomes" id="UP000007635">
    <property type="component" value="Chromosome XIII"/>
</dbReference>
<keyword evidence="8" id="KW-0653">Protein transport</keyword>
<evidence type="ECO:0000256" key="3">
    <source>
        <dbReference type="ARBA" id="ARBA00022448"/>
    </source>
</evidence>
<feature type="transmembrane region" description="Helical" evidence="22">
    <location>
        <begin position="51"/>
        <end position="73"/>
    </location>
</feature>
<evidence type="ECO:0000256" key="15">
    <source>
        <dbReference type="ARBA" id="ARBA00062472"/>
    </source>
</evidence>
<evidence type="ECO:0000256" key="18">
    <source>
        <dbReference type="ARBA" id="ARBA00079330"/>
    </source>
</evidence>
<feature type="transmembrane region" description="Helical" evidence="22">
    <location>
        <begin position="85"/>
        <end position="106"/>
    </location>
</feature>
<comment type="subunit">
    <text evidence="15">Homodimer. Interacts (via TMD0 region) with LAMP1; this interaction strongly stabilizes ABCB9 and protects ABCB9 against lysosomal degradation. Interacts (via TMD0 region) with LAMP2 (isoform LAMP-2B). Interacts (via TMD0) with YIF1B; this interaction allows (but is not essential) the ER-to-Golgi trafficking and strongly depends on a salt bridge within TMD0.</text>
</comment>
<evidence type="ECO:0000256" key="10">
    <source>
        <dbReference type="ARBA" id="ARBA00022989"/>
    </source>
</evidence>
<dbReference type="Ensembl" id="ENSGACT00000006901.3">
    <property type="protein sequence ID" value="ENSGACP00000006884.3"/>
    <property type="gene ID" value="ENSGACG00000005204.3"/>
</dbReference>
<dbReference type="InterPro" id="IPR017871">
    <property type="entry name" value="ABC_transporter-like_CS"/>
</dbReference>
<dbReference type="OMA" id="CRLYEPQ"/>
<dbReference type="PROSITE" id="PS00211">
    <property type="entry name" value="ABC_TRANSPORTER_1"/>
    <property type="match status" value="1"/>
</dbReference>
<keyword evidence="11 22" id="KW-0472">Membrane</keyword>
<evidence type="ECO:0000256" key="22">
    <source>
        <dbReference type="SAM" id="Phobius"/>
    </source>
</evidence>
<dbReference type="PIRSF" id="PIRSF002773">
    <property type="entry name" value="ABC_prm/ATPase_B"/>
    <property type="match status" value="1"/>
</dbReference>
<dbReference type="eggNOG" id="KOG0058">
    <property type="taxonomic scope" value="Eukaryota"/>
</dbReference>
<dbReference type="GO" id="GO:0016887">
    <property type="term" value="F:ATP hydrolysis activity"/>
    <property type="evidence" value="ECO:0007669"/>
    <property type="project" value="InterPro"/>
</dbReference>
<evidence type="ECO:0000256" key="1">
    <source>
        <dbReference type="ARBA" id="ARBA00004155"/>
    </source>
</evidence>
<dbReference type="PANTHER" id="PTHR43394:SF21">
    <property type="entry name" value="ATP BINDING CASSETTE SUBFAMILY B MEMBER 9"/>
    <property type="match status" value="1"/>
</dbReference>
<accession>G3NNH0</accession>
<keyword evidence="4 22" id="KW-0812">Transmembrane</keyword>
<reference evidence="25" key="3">
    <citation type="submission" date="2025-09" db="UniProtKB">
        <authorList>
            <consortium name="Ensembl"/>
        </authorList>
    </citation>
    <scope>IDENTIFICATION</scope>
</reference>
<evidence type="ECO:0000259" key="24">
    <source>
        <dbReference type="PROSITE" id="PS50929"/>
    </source>
</evidence>
<organism evidence="25 26">
    <name type="scientific">Gasterosteus aculeatus aculeatus</name>
    <name type="common">three-spined stickleback</name>
    <dbReference type="NCBI Taxonomy" id="481459"/>
    <lineage>
        <taxon>Eukaryota</taxon>
        <taxon>Metazoa</taxon>
        <taxon>Chordata</taxon>
        <taxon>Craniata</taxon>
        <taxon>Vertebrata</taxon>
        <taxon>Euteleostomi</taxon>
        <taxon>Actinopterygii</taxon>
        <taxon>Neopterygii</taxon>
        <taxon>Teleostei</taxon>
        <taxon>Neoteleostei</taxon>
        <taxon>Acanthomorphata</taxon>
        <taxon>Eupercaria</taxon>
        <taxon>Perciformes</taxon>
        <taxon>Cottioidei</taxon>
        <taxon>Gasterosteales</taxon>
        <taxon>Gasterosteidae</taxon>
        <taxon>Gasterosteus</taxon>
    </lineage>
</organism>
<dbReference type="InterPro" id="IPR036640">
    <property type="entry name" value="ABC1_TM_sf"/>
</dbReference>
<dbReference type="Gene3D" id="3.40.50.300">
    <property type="entry name" value="P-loop containing nucleotide triphosphate hydrolases"/>
    <property type="match status" value="1"/>
</dbReference>
<feature type="transmembrane region" description="Helical" evidence="22">
    <location>
        <begin position="7"/>
        <end position="31"/>
    </location>
</feature>
<evidence type="ECO:0000256" key="5">
    <source>
        <dbReference type="ARBA" id="ARBA00022741"/>
    </source>
</evidence>
<keyword evidence="3" id="KW-0813">Transport</keyword>
<evidence type="ECO:0000256" key="14">
    <source>
        <dbReference type="ARBA" id="ARBA00055204"/>
    </source>
</evidence>
<keyword evidence="5" id="KW-0547">Nucleotide-binding</keyword>
<feature type="domain" description="ABC transmembrane type-1" evidence="24">
    <location>
        <begin position="213"/>
        <end position="482"/>
    </location>
</feature>
<name>G3NNH0_GASAC</name>
<evidence type="ECO:0000259" key="23">
    <source>
        <dbReference type="PROSITE" id="PS50893"/>
    </source>
</evidence>
<feature type="transmembrane region" description="Helical" evidence="22">
    <location>
        <begin position="118"/>
        <end position="137"/>
    </location>
</feature>